<reference evidence="8" key="2">
    <citation type="submission" date="2023-06" db="EMBL/GenBank/DDBJ databases">
        <authorList>
            <consortium name="Lawrence Berkeley National Laboratory"/>
            <person name="Haridas S."/>
            <person name="Hensen N."/>
            <person name="Bonometti L."/>
            <person name="Westerberg I."/>
            <person name="Brannstrom I.O."/>
            <person name="Guillou S."/>
            <person name="Cros-Aarteil S."/>
            <person name="Calhoun S."/>
            <person name="Kuo A."/>
            <person name="Mondo S."/>
            <person name="Pangilinan J."/>
            <person name="Riley R."/>
            <person name="Labutti K."/>
            <person name="Andreopoulos B."/>
            <person name="Lipzen A."/>
            <person name="Chen C."/>
            <person name="Yanf M."/>
            <person name="Daum C."/>
            <person name="Ng V."/>
            <person name="Clum A."/>
            <person name="Steindorff A."/>
            <person name="Ohm R."/>
            <person name="Martin F."/>
            <person name="Silar P."/>
            <person name="Natvig D."/>
            <person name="Lalanne C."/>
            <person name="Gautier V."/>
            <person name="Ament-Velasquez S.L."/>
            <person name="Kruys A."/>
            <person name="Hutchinson M.I."/>
            <person name="Powell A.J."/>
            <person name="Barry K."/>
            <person name="Miller A.N."/>
            <person name="Grigoriev I.V."/>
            <person name="Debuchy R."/>
            <person name="Gladieux P."/>
            <person name="Thoren M.H."/>
            <person name="Johannesson H."/>
        </authorList>
    </citation>
    <scope>NUCLEOTIDE SEQUENCE</scope>
    <source>
        <strain evidence="8">CBS 118394</strain>
    </source>
</reference>
<evidence type="ECO:0000256" key="7">
    <source>
        <dbReference type="ARBA" id="ARBA00023033"/>
    </source>
</evidence>
<comment type="cofactor">
    <cofactor evidence="1">
        <name>FAD</name>
        <dbReference type="ChEBI" id="CHEBI:57692"/>
    </cofactor>
</comment>
<organism evidence="8 9">
    <name type="scientific">Apodospora peruviana</name>
    <dbReference type="NCBI Taxonomy" id="516989"/>
    <lineage>
        <taxon>Eukaryota</taxon>
        <taxon>Fungi</taxon>
        <taxon>Dikarya</taxon>
        <taxon>Ascomycota</taxon>
        <taxon>Pezizomycotina</taxon>
        <taxon>Sordariomycetes</taxon>
        <taxon>Sordariomycetidae</taxon>
        <taxon>Sordariales</taxon>
        <taxon>Lasiosphaeriaceae</taxon>
        <taxon>Apodospora</taxon>
    </lineage>
</organism>
<dbReference type="EMBL" id="JAUEDM010000002">
    <property type="protein sequence ID" value="KAK3325848.1"/>
    <property type="molecule type" value="Genomic_DNA"/>
</dbReference>
<dbReference type="PANTHER" id="PTHR23023">
    <property type="entry name" value="DIMETHYLANILINE MONOOXYGENASE"/>
    <property type="match status" value="1"/>
</dbReference>
<keyword evidence="3" id="KW-0285">Flavoprotein</keyword>
<evidence type="ECO:0000256" key="1">
    <source>
        <dbReference type="ARBA" id="ARBA00001974"/>
    </source>
</evidence>
<reference evidence="8" key="1">
    <citation type="journal article" date="2023" name="Mol. Phylogenet. Evol.">
        <title>Genome-scale phylogeny and comparative genomics of the fungal order Sordariales.</title>
        <authorList>
            <person name="Hensen N."/>
            <person name="Bonometti L."/>
            <person name="Westerberg I."/>
            <person name="Brannstrom I.O."/>
            <person name="Guillou S."/>
            <person name="Cros-Aarteil S."/>
            <person name="Calhoun S."/>
            <person name="Haridas S."/>
            <person name="Kuo A."/>
            <person name="Mondo S."/>
            <person name="Pangilinan J."/>
            <person name="Riley R."/>
            <person name="LaButti K."/>
            <person name="Andreopoulos B."/>
            <person name="Lipzen A."/>
            <person name="Chen C."/>
            <person name="Yan M."/>
            <person name="Daum C."/>
            <person name="Ng V."/>
            <person name="Clum A."/>
            <person name="Steindorff A."/>
            <person name="Ohm R.A."/>
            <person name="Martin F."/>
            <person name="Silar P."/>
            <person name="Natvig D.O."/>
            <person name="Lalanne C."/>
            <person name="Gautier V."/>
            <person name="Ament-Velasquez S.L."/>
            <person name="Kruys A."/>
            <person name="Hutchinson M.I."/>
            <person name="Powell A.J."/>
            <person name="Barry K."/>
            <person name="Miller A.N."/>
            <person name="Grigoriev I.V."/>
            <person name="Debuchy R."/>
            <person name="Gladieux P."/>
            <person name="Hiltunen Thoren M."/>
            <person name="Johannesson H."/>
        </authorList>
    </citation>
    <scope>NUCLEOTIDE SEQUENCE</scope>
    <source>
        <strain evidence="8">CBS 118394</strain>
    </source>
</reference>
<keyword evidence="6" id="KW-0560">Oxidoreductase</keyword>
<proteinExistence type="inferred from homology"/>
<evidence type="ECO:0000313" key="8">
    <source>
        <dbReference type="EMBL" id="KAK3325848.1"/>
    </source>
</evidence>
<dbReference type="FunFam" id="3.50.50.60:FF:000138">
    <property type="entry name" value="Flavin-containing monooxygenase"/>
    <property type="match status" value="1"/>
</dbReference>
<dbReference type="InterPro" id="IPR036188">
    <property type="entry name" value="FAD/NAD-bd_sf"/>
</dbReference>
<dbReference type="GO" id="GO:0050660">
    <property type="term" value="F:flavin adenine dinucleotide binding"/>
    <property type="evidence" value="ECO:0007669"/>
    <property type="project" value="InterPro"/>
</dbReference>
<dbReference type="Gene3D" id="3.50.50.60">
    <property type="entry name" value="FAD/NAD(P)-binding domain"/>
    <property type="match status" value="2"/>
</dbReference>
<evidence type="ECO:0000256" key="5">
    <source>
        <dbReference type="ARBA" id="ARBA00022857"/>
    </source>
</evidence>
<dbReference type="AlphaFoldDB" id="A0AAE0MBQ8"/>
<protein>
    <submittedName>
        <fullName evidence="8">FAD/NAD(P)-binding domain-containing protein</fullName>
    </submittedName>
</protein>
<accession>A0AAE0MBQ8</accession>
<sequence length="474" mass="52926">MGSQTPKHFDVRKIAIIGAGPSGLTAAKYLTAQGAFDSIVIFEQQSEVGGVWNYSPRPSQILHVPQTSAFCPPDPPLRSRGTPPVFPSPMYEVLHTNIPRSLMQFSDLAFPSDSLIFPTREHVQEYLVTYAQDIRHLIRFSAQVQDVRLRQVDGRDQWYVDVLALGTGEVTTATYDAVVVASGHFSVTCIPEIKGLVSFHEAHPRIVTHSKLYRTSAAFVDKKVIVVGNSASGLDISSQISRVCRKPLLLSVRTATPPTYSAFIGAEELPEIEEFLVEERGVRFRDGRIEKDIDAVVFATGYLFTFPFLTSFKPPLVTDGRRVYGTYKHLFSIDHPTIVFPGLPIKVVPFAVSESQAAVCSRVWANELPLPSRDEMRRWEEEEAEKRGPKFHFWPKGGDGAYINSVYDWIAKSGTKGKVPPRWDGELLWERQVCFDAKLEFEIKGCGARSLGELGFEYQPEKIGSDGRDDSSLL</sequence>
<keyword evidence="9" id="KW-1185">Reference proteome</keyword>
<keyword evidence="7" id="KW-0503">Monooxygenase</keyword>
<dbReference type="Pfam" id="PF00743">
    <property type="entry name" value="FMO-like"/>
    <property type="match status" value="2"/>
</dbReference>
<evidence type="ECO:0000313" key="9">
    <source>
        <dbReference type="Proteomes" id="UP001283341"/>
    </source>
</evidence>
<name>A0AAE0MBQ8_9PEZI</name>
<dbReference type="InterPro" id="IPR050346">
    <property type="entry name" value="FMO-like"/>
</dbReference>
<comment type="caution">
    <text evidence="8">The sequence shown here is derived from an EMBL/GenBank/DDBJ whole genome shotgun (WGS) entry which is preliminary data.</text>
</comment>
<dbReference type="GO" id="GO:0050661">
    <property type="term" value="F:NADP binding"/>
    <property type="evidence" value="ECO:0007669"/>
    <property type="project" value="InterPro"/>
</dbReference>
<comment type="similarity">
    <text evidence="2">Belongs to the FMO family.</text>
</comment>
<dbReference type="PRINTS" id="PR00419">
    <property type="entry name" value="ADXRDTASE"/>
</dbReference>
<dbReference type="SUPFAM" id="SSF51905">
    <property type="entry name" value="FAD/NAD(P)-binding domain"/>
    <property type="match status" value="2"/>
</dbReference>
<dbReference type="Proteomes" id="UP001283341">
    <property type="component" value="Unassembled WGS sequence"/>
</dbReference>
<evidence type="ECO:0000256" key="3">
    <source>
        <dbReference type="ARBA" id="ARBA00022630"/>
    </source>
</evidence>
<gene>
    <name evidence="8" type="ORF">B0H66DRAFT_549558</name>
</gene>
<evidence type="ECO:0000256" key="2">
    <source>
        <dbReference type="ARBA" id="ARBA00009183"/>
    </source>
</evidence>
<evidence type="ECO:0000256" key="4">
    <source>
        <dbReference type="ARBA" id="ARBA00022827"/>
    </source>
</evidence>
<dbReference type="Pfam" id="PF13450">
    <property type="entry name" value="NAD_binding_8"/>
    <property type="match status" value="1"/>
</dbReference>
<keyword evidence="5" id="KW-0521">NADP</keyword>
<keyword evidence="4" id="KW-0274">FAD</keyword>
<dbReference type="GO" id="GO:0004499">
    <property type="term" value="F:N,N-dimethylaniline monooxygenase activity"/>
    <property type="evidence" value="ECO:0007669"/>
    <property type="project" value="InterPro"/>
</dbReference>
<evidence type="ECO:0000256" key="6">
    <source>
        <dbReference type="ARBA" id="ARBA00023002"/>
    </source>
</evidence>
<dbReference type="InterPro" id="IPR020946">
    <property type="entry name" value="Flavin_mOase-like"/>
</dbReference>